<evidence type="ECO:0000256" key="3">
    <source>
        <dbReference type="SAM" id="SignalP"/>
    </source>
</evidence>
<name>A0A2K1Q3H1_9GAMM</name>
<feature type="signal peptide" evidence="3">
    <location>
        <begin position="1"/>
        <end position="21"/>
    </location>
</feature>
<dbReference type="EMBL" id="NPZB01000001">
    <property type="protein sequence ID" value="PNS09563.1"/>
    <property type="molecule type" value="Genomic_DNA"/>
</dbReference>
<keyword evidence="6" id="KW-1185">Reference proteome</keyword>
<feature type="region of interest" description="Disordered" evidence="2">
    <location>
        <begin position="520"/>
        <end position="540"/>
    </location>
</feature>
<dbReference type="GO" id="GO:0008239">
    <property type="term" value="F:dipeptidyl-peptidase activity"/>
    <property type="evidence" value="ECO:0007669"/>
    <property type="project" value="InterPro"/>
</dbReference>
<dbReference type="RefSeq" id="WP_205756865.1">
    <property type="nucleotide sequence ID" value="NZ_NPZB01000001.1"/>
</dbReference>
<dbReference type="SUPFAM" id="SSF53474">
    <property type="entry name" value="alpha/beta-Hydrolases"/>
    <property type="match status" value="1"/>
</dbReference>
<dbReference type="SMART" id="SM00939">
    <property type="entry name" value="PepX_C"/>
    <property type="match status" value="1"/>
</dbReference>
<keyword evidence="3" id="KW-0732">Signal</keyword>
<feature type="domain" description="Xaa-Pro dipeptidyl-peptidase C-terminal" evidence="4">
    <location>
        <begin position="372"/>
        <end position="635"/>
    </location>
</feature>
<dbReference type="Pfam" id="PF08530">
    <property type="entry name" value="PepX_C"/>
    <property type="match status" value="1"/>
</dbReference>
<dbReference type="Pfam" id="PF02129">
    <property type="entry name" value="Peptidase_S15"/>
    <property type="match status" value="1"/>
</dbReference>
<dbReference type="InterPro" id="IPR000383">
    <property type="entry name" value="Xaa-Pro-like_dom"/>
</dbReference>
<feature type="chain" id="PRO_5014431323" evidence="3">
    <location>
        <begin position="22"/>
        <end position="641"/>
    </location>
</feature>
<dbReference type="InterPro" id="IPR029058">
    <property type="entry name" value="AB_hydrolase_fold"/>
</dbReference>
<evidence type="ECO:0000259" key="4">
    <source>
        <dbReference type="SMART" id="SM00939"/>
    </source>
</evidence>
<evidence type="ECO:0000313" key="5">
    <source>
        <dbReference type="EMBL" id="PNS09563.1"/>
    </source>
</evidence>
<comment type="caution">
    <text evidence="5">The sequence shown here is derived from an EMBL/GenBank/DDBJ whole genome shotgun (WGS) entry which is preliminary data.</text>
</comment>
<dbReference type="Gene3D" id="2.60.120.260">
    <property type="entry name" value="Galactose-binding domain-like"/>
    <property type="match status" value="1"/>
</dbReference>
<dbReference type="Gene3D" id="1.10.3020.10">
    <property type="entry name" value="alpha-amino acid ester hydrolase ( Helical cap domain)"/>
    <property type="match status" value="1"/>
</dbReference>
<reference evidence="5 6" key="1">
    <citation type="submission" date="2017-08" db="EMBL/GenBank/DDBJ databases">
        <title>Lysobacter sylvestris genome.</title>
        <authorList>
            <person name="Zhang D.-C."/>
            <person name="Albuquerque L."/>
            <person name="Franca L."/>
            <person name="Froufe H.J.C."/>
            <person name="Barroso C."/>
            <person name="Egas C."/>
            <person name="Da Costa M."/>
            <person name="Margesin R."/>
        </authorList>
    </citation>
    <scope>NUCLEOTIDE SEQUENCE [LARGE SCALE GENOMIC DNA]</scope>
    <source>
        <strain evidence="5 6">AM20-91</strain>
    </source>
</reference>
<evidence type="ECO:0000256" key="1">
    <source>
        <dbReference type="ARBA" id="ARBA00022801"/>
    </source>
</evidence>
<dbReference type="InterPro" id="IPR008979">
    <property type="entry name" value="Galactose-bd-like_sf"/>
</dbReference>
<protein>
    <submittedName>
        <fullName evidence="5">NonD: hydrolase CocE/NonD family protein</fullName>
    </submittedName>
</protein>
<sequence length="641" mass="71634">MRIHVSLLAAALIAATGTLSAQSTAPVAKTPATQQADMMAAMKVRGEYVKAHYDKQEYDVVMRDGIKLHTVVYTPKDAGPGKTYPILMQRTPYSAGPYGDKFKTTLGQTADYEKDGFIFAFQDVRGRFMSEGEYVNMRPVGGKVDETTDTWDTVDWLVKNVRGNNGKVGQWGISYPGFYTAIGAINTHPALVAVSPQAPIGNWFLGDDMHRNGAFVLNMAYGFFNGGFGYPHPKPTPDQPKGVEFGTPDGYDYYLKLGALSNAPKRFLQPIAFWDDIVAHPNYDSYWQSRDLPSKMNNVKAAVLFVGGWFDTEDLYGPLHLYKAVEEKNPGIHNSIIIGPWTHGGWLRGTGRSVGDAEFGRDTSLDYQPIEFAFFKHWLKGGPDPDLPEAWVFETGSNQWQRFDSWPPKNVAPRTLYFQPGNGLKFDAKPTAASSFGEYISDPAHPVPYTTEIINRWSRDYIAADQRFASSRPDVITYTSEPLASDTTLAGPIKVKLWVSTSGTDSDFIVKVIDVNPDKMPGYTDDDRKAGKPDRGGQQTMVRGEPMRARFRNSFEKPEAFVPNQPTAVNYTLNDVFHTFKAGHRIMVQVQSTWFPFIDRNPQKFVPNIYEAKDSDFIKANQRVYQDAAHPTAIEVSVLQK</sequence>
<keyword evidence="1 5" id="KW-0378">Hydrolase</keyword>
<accession>A0A2K1Q3H1</accession>
<dbReference type="AlphaFoldDB" id="A0A2K1Q3H1"/>
<evidence type="ECO:0000256" key="2">
    <source>
        <dbReference type="SAM" id="MobiDB-lite"/>
    </source>
</evidence>
<feature type="compositionally biased region" description="Basic and acidic residues" evidence="2">
    <location>
        <begin position="525"/>
        <end position="535"/>
    </location>
</feature>
<gene>
    <name evidence="5" type="ORF">Lysil_1192</name>
</gene>
<proteinExistence type="predicted"/>
<evidence type="ECO:0000313" key="6">
    <source>
        <dbReference type="Proteomes" id="UP000236220"/>
    </source>
</evidence>
<dbReference type="NCBIfam" id="TIGR00976">
    <property type="entry name" value="CocE_NonD"/>
    <property type="match status" value="1"/>
</dbReference>
<dbReference type="SUPFAM" id="SSF49785">
    <property type="entry name" value="Galactose-binding domain-like"/>
    <property type="match status" value="1"/>
</dbReference>
<dbReference type="InterPro" id="IPR013736">
    <property type="entry name" value="Xaa-Pro_dipept_C"/>
</dbReference>
<dbReference type="Proteomes" id="UP000236220">
    <property type="component" value="Unassembled WGS sequence"/>
</dbReference>
<dbReference type="InterPro" id="IPR005674">
    <property type="entry name" value="CocE/Ser_esterase"/>
</dbReference>
<organism evidence="5 6">
    <name type="scientific">Solilutibacter silvestris</name>
    <dbReference type="NCBI Taxonomy" id="1645665"/>
    <lineage>
        <taxon>Bacteria</taxon>
        <taxon>Pseudomonadati</taxon>
        <taxon>Pseudomonadota</taxon>
        <taxon>Gammaproteobacteria</taxon>
        <taxon>Lysobacterales</taxon>
        <taxon>Lysobacteraceae</taxon>
        <taxon>Solilutibacter</taxon>
    </lineage>
</organism>
<dbReference type="Gene3D" id="3.40.50.1820">
    <property type="entry name" value="alpha/beta hydrolase"/>
    <property type="match status" value="1"/>
</dbReference>